<dbReference type="RefSeq" id="WP_104437198.1">
    <property type="nucleotide sequence ID" value="NZ_PTJA01000006.1"/>
</dbReference>
<dbReference type="PANTHER" id="PTHR30217:SF10">
    <property type="entry name" value="23S RRNA 5-HYDROXYCYTIDINE C2501 SYNTHASE"/>
    <property type="match status" value="1"/>
</dbReference>
<proteinExistence type="predicted"/>
<dbReference type="EMBL" id="PTJA01000006">
    <property type="protein sequence ID" value="PPK80498.1"/>
    <property type="molecule type" value="Genomic_DNA"/>
</dbReference>
<dbReference type="InterPro" id="IPR051454">
    <property type="entry name" value="RNA/ubiquinone_mod_enzymes"/>
</dbReference>
<name>A0A2S6HS34_9FIRM</name>
<dbReference type="AlphaFoldDB" id="A0A2S6HS34"/>
<dbReference type="Proteomes" id="UP000237749">
    <property type="component" value="Unassembled WGS sequence"/>
</dbReference>
<dbReference type="OrthoDB" id="9805982at2"/>
<gene>
    <name evidence="1" type="ORF">BXY41_10688</name>
</gene>
<reference evidence="1 2" key="1">
    <citation type="submission" date="2018-02" db="EMBL/GenBank/DDBJ databases">
        <title>Genomic Encyclopedia of Archaeal and Bacterial Type Strains, Phase II (KMG-II): from individual species to whole genera.</title>
        <authorList>
            <person name="Goeker M."/>
        </authorList>
    </citation>
    <scope>NUCLEOTIDE SEQUENCE [LARGE SCALE GENOMIC DNA]</scope>
    <source>
        <strain evidence="1 2">DSM 3808</strain>
    </source>
</reference>
<evidence type="ECO:0000313" key="2">
    <source>
        <dbReference type="Proteomes" id="UP000237749"/>
    </source>
</evidence>
<dbReference type="InterPro" id="IPR001539">
    <property type="entry name" value="Peptidase_U32"/>
</dbReference>
<dbReference type="PANTHER" id="PTHR30217">
    <property type="entry name" value="PEPTIDASE U32 FAMILY"/>
    <property type="match status" value="1"/>
</dbReference>
<sequence length="411" mass="47275">MIYSVGTNFDLELLNVIKKYDTKNEIKSVFGKLKIDDFGGGRCSMVLPDVSWKELEQYIAQCHKQDIKFNYLINPMCYGSHEMERDYNKKLDKYLDRLSKIGVDIITTNSPYMLESIRKRFPHFKVTIGLYALVDTLQKVKYWQDLGADEITLNDNFMRNFNKLENLLLVTKGTGLKLRLIANNICLHDCPYSVSHGNSQSHGSEKGSSSAGFSVDYCMLKCTMTRLGDPSQFIKSAWIRPEDIVHYEALMEKTGNYDFSIKLLDRTRTTEFLEQVIKAYTQRSYDGNFLDIVNLPSTKAIKNIDMKGVIPKASQFNIQGLMQYKDIFNIPDVYMDNKALDGFLMKFVNGEFTCQDHVCREVVADSRVECNYCFQWAKKAIRSSNEDIKAWKGKADSILGQLNSGDFYKLF</sequence>
<dbReference type="Pfam" id="PF01136">
    <property type="entry name" value="Peptidase_U32"/>
    <property type="match status" value="1"/>
</dbReference>
<evidence type="ECO:0000313" key="1">
    <source>
        <dbReference type="EMBL" id="PPK80498.1"/>
    </source>
</evidence>
<accession>A0A2S6HS34</accession>
<organism evidence="1 2">
    <name type="scientific">Lacrimispora xylanisolvens</name>
    <dbReference type="NCBI Taxonomy" id="384636"/>
    <lineage>
        <taxon>Bacteria</taxon>
        <taxon>Bacillati</taxon>
        <taxon>Bacillota</taxon>
        <taxon>Clostridia</taxon>
        <taxon>Lachnospirales</taxon>
        <taxon>Lachnospiraceae</taxon>
        <taxon>Lacrimispora</taxon>
    </lineage>
</organism>
<keyword evidence="2" id="KW-1185">Reference proteome</keyword>
<protein>
    <submittedName>
        <fullName evidence="1">Peptidase U32-like protein</fullName>
    </submittedName>
</protein>
<comment type="caution">
    <text evidence="1">The sequence shown here is derived from an EMBL/GenBank/DDBJ whole genome shotgun (WGS) entry which is preliminary data.</text>
</comment>